<proteinExistence type="predicted"/>
<dbReference type="Proteomes" id="UP000022611">
    <property type="component" value="Unassembled WGS sequence"/>
</dbReference>
<reference evidence="2 3" key="1">
    <citation type="journal article" date="2011" name="J. Bacteriol.">
        <title>Draft genome sequence of the polycyclic aromatic hydrocarbon-degrading, genetically engineered bioluminescent bioreporter Pseudomonas fluorescens HK44.</title>
        <authorList>
            <person name="Chauhan A."/>
            <person name="Layton A.C."/>
            <person name="Williams D.E."/>
            <person name="Smartt A.E."/>
            <person name="Ripp S."/>
            <person name="Karpinets T.V."/>
            <person name="Brown S.D."/>
            <person name="Sayler G.S."/>
        </authorList>
    </citation>
    <scope>NUCLEOTIDE SEQUENCE [LARGE SCALE GENOMIC DNA]</scope>
    <source>
        <strain evidence="2 3">HK44</strain>
    </source>
</reference>
<protein>
    <submittedName>
        <fullName evidence="2">Transposase IS66</fullName>
    </submittedName>
</protein>
<dbReference type="eggNOG" id="COG2433">
    <property type="taxonomic scope" value="Bacteria"/>
</dbReference>
<gene>
    <name evidence="2" type="ORF">HK44_020835</name>
</gene>
<evidence type="ECO:0000313" key="2">
    <source>
        <dbReference type="EMBL" id="EXF95824.1"/>
    </source>
</evidence>
<evidence type="ECO:0000313" key="3">
    <source>
        <dbReference type="Proteomes" id="UP000022611"/>
    </source>
</evidence>
<dbReference type="Pfam" id="PF13817">
    <property type="entry name" value="DDE_Tnp_IS66_C"/>
    <property type="match status" value="1"/>
</dbReference>
<accession>A0A010S5K6</accession>
<dbReference type="PATRIC" id="fig|1042209.11.peg.693"/>
<organism evidence="2 3">
    <name type="scientific">Pseudomonas fluorescens HK44</name>
    <dbReference type="NCBI Taxonomy" id="1042209"/>
    <lineage>
        <taxon>Bacteria</taxon>
        <taxon>Pseudomonadati</taxon>
        <taxon>Pseudomonadota</taxon>
        <taxon>Gammaproteobacteria</taxon>
        <taxon>Pseudomonadales</taxon>
        <taxon>Pseudomonadaceae</taxon>
        <taxon>Pseudomonas</taxon>
    </lineage>
</organism>
<dbReference type="AlphaFoldDB" id="A0A010S5K6"/>
<dbReference type="EMBL" id="AFOY02000004">
    <property type="protein sequence ID" value="EXF95824.1"/>
    <property type="molecule type" value="Genomic_DNA"/>
</dbReference>
<sequence length="68" mass="7696">MGRKSWLFAGSLRTDKRAATQMSLIQSAKLNGHAPYEYLKDVLARLPTQRASEIAELLLHNCMPLRNL</sequence>
<dbReference type="InterPro" id="IPR039552">
    <property type="entry name" value="IS66_C"/>
</dbReference>
<evidence type="ECO:0000259" key="1">
    <source>
        <dbReference type="Pfam" id="PF13817"/>
    </source>
</evidence>
<comment type="caution">
    <text evidence="2">The sequence shown here is derived from an EMBL/GenBank/DDBJ whole genome shotgun (WGS) entry which is preliminary data.</text>
</comment>
<name>A0A010S5K6_PSEFL</name>
<dbReference type="HOGENOM" id="CLU_023034_5_5_6"/>
<feature type="domain" description="Transposase IS66 C-terminal" evidence="1">
    <location>
        <begin position="23"/>
        <end position="58"/>
    </location>
</feature>